<evidence type="ECO:0000313" key="1">
    <source>
        <dbReference type="EMBL" id="GHO84488.1"/>
    </source>
</evidence>
<dbReference type="RefSeq" id="WP_201362103.1">
    <property type="nucleotide sequence ID" value="NZ_BNJJ01000006.1"/>
</dbReference>
<name>A0ABQ3VFQ7_9CHLR</name>
<gene>
    <name evidence="1" type="ORF">KSZ_24940</name>
</gene>
<reference evidence="1 2" key="1">
    <citation type="journal article" date="2021" name="Int. J. Syst. Evol. Microbiol.">
        <title>Reticulibacter mediterranei gen. nov., sp. nov., within the new family Reticulibacteraceae fam. nov., and Ktedonospora formicarum gen. nov., sp. nov., Ktedonobacter robiniae sp. nov., Dictyobacter formicarum sp. nov. and Dictyobacter arantiisoli sp. nov., belonging to the class Ktedonobacteria.</title>
        <authorList>
            <person name="Yabe S."/>
            <person name="Zheng Y."/>
            <person name="Wang C.M."/>
            <person name="Sakai Y."/>
            <person name="Abe K."/>
            <person name="Yokota A."/>
            <person name="Donadio S."/>
            <person name="Cavaletti L."/>
            <person name="Monciardini P."/>
        </authorList>
    </citation>
    <scope>NUCLEOTIDE SEQUENCE [LARGE SCALE GENOMIC DNA]</scope>
    <source>
        <strain evidence="1 2">SOSP1-9</strain>
    </source>
</reference>
<sequence>MGIQFLRGNPQAPKGHAIFIARSRSNSRIVYSTYCLVPPIPMSIAKYLPPLFAAQIPSEELQGAESIAGMPIPPMLEEGMSLEQLEALAERRADDLCDIGSTSSEEVERMQMATMCSQEYAQLYANYISQAEQISRKPAEAAIPEATPIDELDTEELLLQTLSERQKLAEVGKLVGMARYALEGQDKALLQDTQRRIERLARLLPDKYRGSEIVKAATSPTERGAKLAELYLSRAYKLLDEEYAEIPGIENAIRELKE</sequence>
<evidence type="ECO:0008006" key="3">
    <source>
        <dbReference type="Google" id="ProtNLM"/>
    </source>
</evidence>
<comment type="caution">
    <text evidence="1">The sequence shown here is derived from an EMBL/GenBank/DDBJ whole genome shotgun (WGS) entry which is preliminary data.</text>
</comment>
<dbReference type="EMBL" id="BNJJ01000006">
    <property type="protein sequence ID" value="GHO84488.1"/>
    <property type="molecule type" value="Genomic_DNA"/>
</dbReference>
<keyword evidence="2" id="KW-1185">Reference proteome</keyword>
<organism evidence="1 2">
    <name type="scientific">Dictyobacter formicarum</name>
    <dbReference type="NCBI Taxonomy" id="2778368"/>
    <lineage>
        <taxon>Bacteria</taxon>
        <taxon>Bacillati</taxon>
        <taxon>Chloroflexota</taxon>
        <taxon>Ktedonobacteria</taxon>
        <taxon>Ktedonobacterales</taxon>
        <taxon>Dictyobacteraceae</taxon>
        <taxon>Dictyobacter</taxon>
    </lineage>
</organism>
<evidence type="ECO:0000313" key="2">
    <source>
        <dbReference type="Proteomes" id="UP000635565"/>
    </source>
</evidence>
<accession>A0ABQ3VFQ7</accession>
<protein>
    <recommendedName>
        <fullName evidence="3">RNA polymerase sigma-70 region 1.2 domain-containing protein</fullName>
    </recommendedName>
</protein>
<dbReference type="Proteomes" id="UP000635565">
    <property type="component" value="Unassembled WGS sequence"/>
</dbReference>
<proteinExistence type="predicted"/>